<evidence type="ECO:0000313" key="3">
    <source>
        <dbReference type="Proteomes" id="UP000176260"/>
    </source>
</evidence>
<dbReference type="SMART" id="SM01321">
    <property type="entry name" value="Y1_Tnp"/>
    <property type="match status" value="1"/>
</dbReference>
<dbReference type="SUPFAM" id="SSF143422">
    <property type="entry name" value="Transposase IS200-like"/>
    <property type="match status" value="1"/>
</dbReference>
<feature type="domain" description="Transposase IS200-like" evidence="1">
    <location>
        <begin position="7"/>
        <end position="134"/>
    </location>
</feature>
<sequence length="202" mass="23993">MRKVKFTNGEYYHIYNRGVDKRDVFLDEGDYIRFLKYIKEILSSEAKPFSRRLSLEGAVELICYCLNPNHFHFILRQLRENGISNFMHLLATSYTMFFNTKYHRSGSLFQGPFKAVEIDSNEDLLWVSAYVNANAQIHGLIKDASNYKWCSYPEYLGLSPENFCHKDIIINQFRDKEDFKKFMNDCVITMKEKKELQKYLID</sequence>
<dbReference type="PANTHER" id="PTHR34322:SF2">
    <property type="entry name" value="TRANSPOSASE IS200-LIKE DOMAIN-CONTAINING PROTEIN"/>
    <property type="match status" value="1"/>
</dbReference>
<dbReference type="Gene3D" id="3.30.70.1290">
    <property type="entry name" value="Transposase IS200-like"/>
    <property type="match status" value="1"/>
</dbReference>
<name>A0A1G1XPA6_9BACT</name>
<dbReference type="EMBL" id="MHIA01000029">
    <property type="protein sequence ID" value="OGY41410.1"/>
    <property type="molecule type" value="Genomic_DNA"/>
</dbReference>
<dbReference type="GO" id="GO:0006313">
    <property type="term" value="P:DNA transposition"/>
    <property type="evidence" value="ECO:0007669"/>
    <property type="project" value="InterPro"/>
</dbReference>
<evidence type="ECO:0000259" key="1">
    <source>
        <dbReference type="SMART" id="SM01321"/>
    </source>
</evidence>
<dbReference type="AlphaFoldDB" id="A0A1G1XPA6"/>
<dbReference type="Pfam" id="PF01797">
    <property type="entry name" value="Y1_Tnp"/>
    <property type="match status" value="1"/>
</dbReference>
<dbReference type="Proteomes" id="UP000176260">
    <property type="component" value="Unassembled WGS sequence"/>
</dbReference>
<reference evidence="2 3" key="1">
    <citation type="journal article" date="2016" name="Nat. Commun.">
        <title>Thousands of microbial genomes shed light on interconnected biogeochemical processes in an aquifer system.</title>
        <authorList>
            <person name="Anantharaman K."/>
            <person name="Brown C.T."/>
            <person name="Hug L.A."/>
            <person name="Sharon I."/>
            <person name="Castelle C.J."/>
            <person name="Probst A.J."/>
            <person name="Thomas B.C."/>
            <person name="Singh A."/>
            <person name="Wilkins M.J."/>
            <person name="Karaoz U."/>
            <person name="Brodie E.L."/>
            <person name="Williams K.H."/>
            <person name="Hubbard S.S."/>
            <person name="Banfield J.F."/>
        </authorList>
    </citation>
    <scope>NUCLEOTIDE SEQUENCE [LARGE SCALE GENOMIC DNA]</scope>
</reference>
<protein>
    <recommendedName>
        <fullName evidence="1">Transposase IS200-like domain-containing protein</fullName>
    </recommendedName>
</protein>
<gene>
    <name evidence="2" type="ORF">A2Y67_02675</name>
</gene>
<comment type="caution">
    <text evidence="2">The sequence shown here is derived from an EMBL/GenBank/DDBJ whole genome shotgun (WGS) entry which is preliminary data.</text>
</comment>
<dbReference type="PANTHER" id="PTHR34322">
    <property type="entry name" value="TRANSPOSASE, Y1_TNP DOMAIN-CONTAINING"/>
    <property type="match status" value="1"/>
</dbReference>
<dbReference type="GO" id="GO:0004803">
    <property type="term" value="F:transposase activity"/>
    <property type="evidence" value="ECO:0007669"/>
    <property type="project" value="InterPro"/>
</dbReference>
<dbReference type="GO" id="GO:0003677">
    <property type="term" value="F:DNA binding"/>
    <property type="evidence" value="ECO:0007669"/>
    <property type="project" value="InterPro"/>
</dbReference>
<proteinExistence type="predicted"/>
<evidence type="ECO:0000313" key="2">
    <source>
        <dbReference type="EMBL" id="OGY41410.1"/>
    </source>
</evidence>
<organism evidence="2 3">
    <name type="scientific">Candidatus Buchananbacteria bacterium RBG_13_39_9</name>
    <dbReference type="NCBI Taxonomy" id="1797531"/>
    <lineage>
        <taxon>Bacteria</taxon>
        <taxon>Candidatus Buchananiibacteriota</taxon>
    </lineage>
</organism>
<accession>A0A1G1XPA6</accession>
<dbReference type="InterPro" id="IPR002686">
    <property type="entry name" value="Transposase_17"/>
</dbReference>
<dbReference type="InterPro" id="IPR036515">
    <property type="entry name" value="Transposase_17_sf"/>
</dbReference>